<protein>
    <submittedName>
        <fullName evidence="2">Uncharacterized protein</fullName>
    </submittedName>
</protein>
<feature type="compositionally biased region" description="Basic and acidic residues" evidence="1">
    <location>
        <begin position="924"/>
        <end position="933"/>
    </location>
</feature>
<feature type="compositionally biased region" description="Polar residues" evidence="1">
    <location>
        <begin position="937"/>
        <end position="948"/>
    </location>
</feature>
<name>A0AAD4CUJ6_ASPNN</name>
<feature type="compositionally biased region" description="Low complexity" evidence="1">
    <location>
        <begin position="757"/>
        <end position="769"/>
    </location>
</feature>
<sequence length="1244" mass="133916">MQHTKGLEFLDLGRTLSRSRSTSMSSDSQLPRIHLLAPPPVNPPPSFIASSAASQIITADQEFNAADFVADDEDDGSSASALVAPQALGALNGFLDHLLFNILATSKSTQLASIRPAVADVLKPRLAREVVSAADEELSEYMGGPEDEEFEFHGGQPPRGEFDLIRSWKLTRLRCMVYTRLGDMEEDDEEEFIAEDGLTEDDGGAQRFTSHVGNITPAGAIFLTSIIEHIGEQALVIAGETARSRLSAKASSSVDESQAPGAERATMDRLVVEDLDMEKLALNPTLGRLWRTWRKRLRTPNLSRAISRESIIRRGTTGGFSLSRKSSINTIDELLLSIPSTAPATEASPSDVDPVAIPLPMSDHDIEEIENVDFHHDMDGAEIVQTMEAVVAHKVRPRSLMVLTLPSPRSPTSGMGCPSPGTPNSSQSSTATRHARSMSLPNASVPEAEDTNQATDKASPTPSEERKRLETMYEHEEDSEPVVVAQPTVVSVVKTEAVAEEPTTPAEVSEQAIETAAASPLSAVFVEALTSQTSSIHESSTLLSDRIQTDTDGEVIEGQGMAEKPKLATIQRPKRKSSRITSNNEPPTEAVVAEDQLPREDTLEPMPPVVAADVAQKPATELTTAEPTAPRSQLSSDSTVPETRPVSKSGESGTSDRPRARPKPSPLSLSTGNPPHPGRTSPGLPSASSAIERATVQRLPGKASGSVTSSNYAKSRRSDSISSNRERRPVTAGSTTSQVSSKLKGLISRPAEPAPATRLRSSSETSRTSAVTGDSIYDDKSGLDELIRSEETIHYTLTPKTMREMENPDSPRWRAHRTNTSDLAEFLKNTAPPGDFLARPRTSNTSTRDVANIRKSSDQPKYKPIQVASMGIQTKSTGGQARDAKSSTGSTKDLAGFIKSSGPDTPPTANNTQNGTPKQSRFRRFSDAAELSKKFTRPTSSIASTPRQNGPRPQARPAAMPREDSAGLIDFIREGPPTAGSHRIPRTVAPFRDTMDSEDLESIEPAGNNTNVSVAPRSMVHAGSRTGPVESSKKTTAYADRAATMASNEPHPVRKQSRIPDPYAIDYDDDYDDDELEELLEAPKPKREEESLMDFLRNVPPPPSEAPPQPLSVNAAHVKNSSSNTFGGASAIKARLLRSTSADKTPVAKSSRTSLRQPPENYRTTTSNYTTKVGMERSAGTLRTSPSMPSVSERQTETGALADFLRSTGPPEPVPTRSTPGPGSRVLDSNNLSRLFARRKKVGA</sequence>
<dbReference type="Proteomes" id="UP001194746">
    <property type="component" value="Unassembled WGS sequence"/>
</dbReference>
<feature type="region of interest" description="Disordered" evidence="1">
    <location>
        <begin position="826"/>
        <end position="1112"/>
    </location>
</feature>
<feature type="compositionally biased region" description="Pro residues" evidence="1">
    <location>
        <begin position="1099"/>
        <end position="1110"/>
    </location>
</feature>
<dbReference type="EMBL" id="VCAU01000015">
    <property type="protein sequence ID" value="KAF9891977.1"/>
    <property type="molecule type" value="Genomic_DNA"/>
</dbReference>
<feature type="compositionally biased region" description="Low complexity" evidence="1">
    <location>
        <begin position="618"/>
        <end position="630"/>
    </location>
</feature>
<evidence type="ECO:0000313" key="3">
    <source>
        <dbReference type="Proteomes" id="UP001194746"/>
    </source>
</evidence>
<proteinExistence type="predicted"/>
<feature type="compositionally biased region" description="Basic and acidic residues" evidence="1">
    <location>
        <begin position="1081"/>
        <end position="1090"/>
    </location>
</feature>
<feature type="compositionally biased region" description="Polar residues" evidence="1">
    <location>
        <begin position="907"/>
        <end position="919"/>
    </location>
</feature>
<feature type="region of interest" description="Disordered" evidence="1">
    <location>
        <begin position="1137"/>
        <end position="1244"/>
    </location>
</feature>
<accession>A0AAD4CUJ6</accession>
<evidence type="ECO:0000256" key="1">
    <source>
        <dbReference type="SAM" id="MobiDB-lite"/>
    </source>
</evidence>
<feature type="compositionally biased region" description="Basic and acidic residues" evidence="1">
    <location>
        <begin position="716"/>
        <end position="729"/>
    </location>
</feature>
<feature type="compositionally biased region" description="Acidic residues" evidence="1">
    <location>
        <begin position="1066"/>
        <end position="1080"/>
    </location>
</feature>
<feature type="region of interest" description="Disordered" evidence="1">
    <location>
        <begin position="550"/>
        <end position="778"/>
    </location>
</feature>
<feature type="compositionally biased region" description="Low complexity" evidence="1">
    <location>
        <begin position="951"/>
        <end position="960"/>
    </location>
</feature>
<evidence type="ECO:0000313" key="2">
    <source>
        <dbReference type="EMBL" id="KAF9891977.1"/>
    </source>
</evidence>
<gene>
    <name evidence="2" type="ORF">FE257_002941</name>
</gene>
<feature type="compositionally biased region" description="Polar residues" evidence="1">
    <location>
        <begin position="631"/>
        <end position="641"/>
    </location>
</feature>
<feature type="compositionally biased region" description="Polar residues" evidence="1">
    <location>
        <begin position="1216"/>
        <end position="1233"/>
    </location>
</feature>
<feature type="compositionally biased region" description="Basic and acidic residues" evidence="1">
    <location>
        <begin position="463"/>
        <end position="474"/>
    </location>
</feature>
<feature type="compositionally biased region" description="Polar residues" evidence="1">
    <location>
        <begin position="1181"/>
        <end position="1193"/>
    </location>
</feature>
<keyword evidence="3" id="KW-1185">Reference proteome</keyword>
<reference evidence="2" key="1">
    <citation type="journal article" date="2019" name="Beilstein J. Org. Chem.">
        <title>Nanangenines: drimane sesquiterpenoids as the dominant metabolite cohort of a novel Australian fungus, Aspergillus nanangensis.</title>
        <authorList>
            <person name="Lacey H.J."/>
            <person name="Gilchrist C.L.M."/>
            <person name="Crombie A."/>
            <person name="Kalaitzis J.A."/>
            <person name="Vuong D."/>
            <person name="Rutledge P.J."/>
            <person name="Turner P."/>
            <person name="Pitt J.I."/>
            <person name="Lacey E."/>
            <person name="Chooi Y.H."/>
            <person name="Piggott A.M."/>
        </authorList>
    </citation>
    <scope>NUCLEOTIDE SEQUENCE</scope>
    <source>
        <strain evidence="2">MST-FP2251</strain>
    </source>
</reference>
<comment type="caution">
    <text evidence="2">The sequence shown here is derived from an EMBL/GenBank/DDBJ whole genome shotgun (WGS) entry which is preliminary data.</text>
</comment>
<feature type="compositionally biased region" description="Polar residues" evidence="1">
    <location>
        <begin position="732"/>
        <end position="741"/>
    </location>
</feature>
<feature type="compositionally biased region" description="Polar residues" evidence="1">
    <location>
        <begin position="422"/>
        <end position="432"/>
    </location>
</feature>
<feature type="compositionally biased region" description="Basic and acidic residues" evidence="1">
    <location>
        <begin position="851"/>
        <end position="861"/>
    </location>
</feature>
<dbReference type="AlphaFoldDB" id="A0AAD4CUJ6"/>
<organism evidence="2 3">
    <name type="scientific">Aspergillus nanangensis</name>
    <dbReference type="NCBI Taxonomy" id="2582783"/>
    <lineage>
        <taxon>Eukaryota</taxon>
        <taxon>Fungi</taxon>
        <taxon>Dikarya</taxon>
        <taxon>Ascomycota</taxon>
        <taxon>Pezizomycotina</taxon>
        <taxon>Eurotiomycetes</taxon>
        <taxon>Eurotiomycetidae</taxon>
        <taxon>Eurotiales</taxon>
        <taxon>Aspergillaceae</taxon>
        <taxon>Aspergillus</taxon>
        <taxon>Aspergillus subgen. Circumdati</taxon>
    </lineage>
</organism>
<reference evidence="2" key="2">
    <citation type="submission" date="2020-02" db="EMBL/GenBank/DDBJ databases">
        <authorList>
            <person name="Gilchrist C.L.M."/>
            <person name="Chooi Y.-H."/>
        </authorList>
    </citation>
    <scope>NUCLEOTIDE SEQUENCE</scope>
    <source>
        <strain evidence="2">MST-FP2251</strain>
    </source>
</reference>
<feature type="region of interest" description="Disordered" evidence="1">
    <location>
        <begin position="402"/>
        <end position="481"/>
    </location>
</feature>
<feature type="compositionally biased region" description="Polar residues" evidence="1">
    <location>
        <begin position="1138"/>
        <end position="1171"/>
    </location>
</feature>
<feature type="compositionally biased region" description="Polar residues" evidence="1">
    <location>
        <begin position="451"/>
        <end position="462"/>
    </location>
</feature>